<organism evidence="1 2">
    <name type="scientific">Salmonella dublin (strain CT_02021853)</name>
    <dbReference type="NCBI Taxonomy" id="439851"/>
    <lineage>
        <taxon>Bacteria</taxon>
        <taxon>Pseudomonadati</taxon>
        <taxon>Pseudomonadota</taxon>
        <taxon>Gammaproteobacteria</taxon>
        <taxon>Enterobacterales</taxon>
        <taxon>Enterobacteriaceae</taxon>
        <taxon>Salmonella</taxon>
    </lineage>
</organism>
<dbReference type="Proteomes" id="UP000008322">
    <property type="component" value="Chromosome"/>
</dbReference>
<accession>A0A6C6ZU60</accession>
<evidence type="ECO:0000313" key="2">
    <source>
        <dbReference type="Proteomes" id="UP000008322"/>
    </source>
</evidence>
<reference evidence="1 2" key="1">
    <citation type="journal article" date="2011" name="J. Bacteriol.">
        <title>Comparative genomics of 28 Salmonella enterica isolates: evidence for CRISPR-mediated adaptive sublineage evolution.</title>
        <authorList>
            <person name="Fricke W.F."/>
            <person name="Mammel M.K."/>
            <person name="McDermott P.F."/>
            <person name="Tartera C."/>
            <person name="White D.G."/>
            <person name="Leclerc J.E."/>
            <person name="Ravel J."/>
            <person name="Cebula T.A."/>
        </authorList>
    </citation>
    <scope>NUCLEOTIDE SEQUENCE [LARGE SCALE GENOMIC DNA]</scope>
    <source>
        <strain evidence="1 2">CT_02021853</strain>
    </source>
</reference>
<evidence type="ECO:0000313" key="1">
    <source>
        <dbReference type="EMBL" id="ACH73775.1"/>
    </source>
</evidence>
<gene>
    <name evidence="1" type="ordered locus">SeD_A4901</name>
</gene>
<sequence length="42" mass="5230">MFMYEKYLRDIFQWVKKRFPTLQPCQWPKDTPRLSKRPLSGI</sequence>
<protein>
    <submittedName>
        <fullName evidence="1">Uncharacterized protein</fullName>
    </submittedName>
</protein>
<dbReference type="KEGG" id="sed:SeD_A4901"/>
<dbReference type="AlphaFoldDB" id="A0A6C6ZU60"/>
<proteinExistence type="predicted"/>
<name>A0A6C6ZU60_SALDC</name>
<dbReference type="EMBL" id="CP001144">
    <property type="protein sequence ID" value="ACH73775.1"/>
    <property type="molecule type" value="Genomic_DNA"/>
</dbReference>